<dbReference type="InterPro" id="IPR003563">
    <property type="entry name" value="8ODP"/>
</dbReference>
<comment type="catalytic activity">
    <reaction evidence="7">
        <text>8-oxo-dATP + H2O = 8-oxo-dAMP + diphosphate + H(+)</text>
        <dbReference type="Rhea" id="RHEA:65396"/>
        <dbReference type="ChEBI" id="CHEBI:15377"/>
        <dbReference type="ChEBI" id="CHEBI:15378"/>
        <dbReference type="ChEBI" id="CHEBI:33019"/>
        <dbReference type="ChEBI" id="CHEBI:71361"/>
        <dbReference type="ChEBI" id="CHEBI:172871"/>
    </reaction>
    <physiologicalReaction direction="left-to-right" evidence="7">
        <dbReference type="Rhea" id="RHEA:65397"/>
    </physiologicalReaction>
</comment>
<evidence type="ECO:0000256" key="1">
    <source>
        <dbReference type="ARBA" id="ARBA00001946"/>
    </source>
</evidence>
<dbReference type="InterPro" id="IPR020084">
    <property type="entry name" value="NUDIX_hydrolase_CS"/>
</dbReference>
<evidence type="ECO:0000256" key="17">
    <source>
        <dbReference type="ARBA" id="ARBA00032071"/>
    </source>
</evidence>
<dbReference type="EMBL" id="CP081958">
    <property type="protein sequence ID" value="QZP37502.1"/>
    <property type="molecule type" value="Genomic_DNA"/>
</dbReference>
<feature type="domain" description="Nudix hydrolase" evidence="22">
    <location>
        <begin position="17"/>
        <end position="141"/>
    </location>
</feature>
<comment type="catalytic activity">
    <reaction evidence="8">
        <text>2-oxo-dATP + H2O = 2-oxo-dAMP + diphosphate + H(+)</text>
        <dbReference type="Rhea" id="RHEA:31583"/>
        <dbReference type="ChEBI" id="CHEBI:15377"/>
        <dbReference type="ChEBI" id="CHEBI:15378"/>
        <dbReference type="ChEBI" id="CHEBI:33019"/>
        <dbReference type="ChEBI" id="CHEBI:63212"/>
        <dbReference type="ChEBI" id="CHEBI:77897"/>
        <dbReference type="EC" id="3.6.1.56"/>
    </reaction>
    <physiologicalReaction direction="left-to-right" evidence="8">
        <dbReference type="Rhea" id="RHEA:31584"/>
    </physiologicalReaction>
</comment>
<comment type="catalytic activity">
    <reaction evidence="19">
        <text>O(6)-methyl-dGTP + H2O = O(6)-methyl-dGMP + diphosphate + H(+)</text>
        <dbReference type="Rhea" id="RHEA:67600"/>
        <dbReference type="ChEBI" id="CHEBI:15377"/>
        <dbReference type="ChEBI" id="CHEBI:15378"/>
        <dbReference type="ChEBI" id="CHEBI:33019"/>
        <dbReference type="ChEBI" id="CHEBI:169974"/>
        <dbReference type="ChEBI" id="CHEBI:169975"/>
    </reaction>
    <physiologicalReaction direction="left-to-right" evidence="19">
        <dbReference type="Rhea" id="RHEA:67601"/>
    </physiologicalReaction>
</comment>
<dbReference type="RefSeq" id="WP_222607311.1">
    <property type="nucleotide sequence ID" value="NZ_CP081958.1"/>
</dbReference>
<evidence type="ECO:0000256" key="19">
    <source>
        <dbReference type="ARBA" id="ARBA00048894"/>
    </source>
</evidence>
<dbReference type="PROSITE" id="PS51462">
    <property type="entry name" value="NUDIX"/>
    <property type="match status" value="1"/>
</dbReference>
<evidence type="ECO:0000256" key="6">
    <source>
        <dbReference type="ARBA" id="ARBA00022842"/>
    </source>
</evidence>
<evidence type="ECO:0000256" key="5">
    <source>
        <dbReference type="ARBA" id="ARBA00022801"/>
    </source>
</evidence>
<accession>A0A8T8WCA6</accession>
<dbReference type="GO" id="GO:0008828">
    <property type="term" value="F:dATP diphosphatase activity"/>
    <property type="evidence" value="ECO:0007669"/>
    <property type="project" value="UniProtKB-EC"/>
</dbReference>
<organism evidence="23 24">
    <name type="scientific">Halobaculum magnesiiphilum</name>
    <dbReference type="NCBI Taxonomy" id="1017351"/>
    <lineage>
        <taxon>Archaea</taxon>
        <taxon>Methanobacteriati</taxon>
        <taxon>Methanobacteriota</taxon>
        <taxon>Stenosarchaea group</taxon>
        <taxon>Halobacteria</taxon>
        <taxon>Halobacteriales</taxon>
        <taxon>Haloferacaceae</taxon>
        <taxon>Halobaculum</taxon>
    </lineage>
</organism>
<evidence type="ECO:0000256" key="14">
    <source>
        <dbReference type="ARBA" id="ARBA00030634"/>
    </source>
</evidence>
<keyword evidence="4" id="KW-0479">Metal-binding</keyword>
<keyword evidence="24" id="KW-1185">Reference proteome</keyword>
<keyword evidence="5" id="KW-0378">Hydrolase</keyword>
<evidence type="ECO:0000313" key="24">
    <source>
        <dbReference type="Proteomes" id="UP000826254"/>
    </source>
</evidence>
<comment type="catalytic activity">
    <reaction evidence="18">
        <text>N(6)-methyl-ATP + H2O = N(6)-methyl-AMP + diphosphate + H(+)</text>
        <dbReference type="Rhea" id="RHEA:67608"/>
        <dbReference type="ChEBI" id="CHEBI:15377"/>
        <dbReference type="ChEBI" id="CHEBI:15378"/>
        <dbReference type="ChEBI" id="CHEBI:33019"/>
        <dbReference type="ChEBI" id="CHEBI:144842"/>
        <dbReference type="ChEBI" id="CHEBI:172873"/>
    </reaction>
    <physiologicalReaction direction="left-to-right" evidence="18">
        <dbReference type="Rhea" id="RHEA:67609"/>
    </physiologicalReaction>
</comment>
<evidence type="ECO:0000256" key="13">
    <source>
        <dbReference type="ARBA" id="ARBA00029673"/>
    </source>
</evidence>
<comment type="catalytic activity">
    <reaction evidence="10">
        <text>2-oxo-ATP + H2O = 2-oxo-AMP + diphosphate + H(+)</text>
        <dbReference type="Rhea" id="RHEA:67392"/>
        <dbReference type="ChEBI" id="CHEBI:15377"/>
        <dbReference type="ChEBI" id="CHEBI:15378"/>
        <dbReference type="ChEBI" id="CHEBI:33019"/>
        <dbReference type="ChEBI" id="CHEBI:71395"/>
        <dbReference type="ChEBI" id="CHEBI:172878"/>
    </reaction>
    <physiologicalReaction direction="left-to-right" evidence="10">
        <dbReference type="Rhea" id="RHEA:67393"/>
    </physiologicalReaction>
</comment>
<evidence type="ECO:0000256" key="11">
    <source>
        <dbReference type="ARBA" id="ARBA00026103"/>
    </source>
</evidence>
<dbReference type="SUPFAM" id="SSF55811">
    <property type="entry name" value="Nudix"/>
    <property type="match status" value="1"/>
</dbReference>
<evidence type="ECO:0000256" key="2">
    <source>
        <dbReference type="ARBA" id="ARBA00005582"/>
    </source>
</evidence>
<dbReference type="KEGG" id="hmp:K6T50_14690"/>
<dbReference type="PANTHER" id="PTHR43758">
    <property type="entry name" value="7,8-DIHYDRO-8-OXOGUANINE TRIPHOSPHATASE"/>
    <property type="match status" value="1"/>
</dbReference>
<name>A0A8T8WCA6_9EURY</name>
<evidence type="ECO:0000313" key="23">
    <source>
        <dbReference type="EMBL" id="QZP37502.1"/>
    </source>
</evidence>
<reference evidence="23 24" key="1">
    <citation type="journal article" date="2021" name="Int. J. Syst. Evol. Microbiol.">
        <title>Halobaculum halophilum sp. nov. and Halobaculum salinum sp. nov., isolated from salt lake and saline soil.</title>
        <authorList>
            <person name="Cui H.L."/>
            <person name="Shi X.W."/>
            <person name="Yin X.M."/>
            <person name="Yang X.Y."/>
            <person name="Hou J."/>
            <person name="Zhu L."/>
        </authorList>
    </citation>
    <scope>NUCLEOTIDE SEQUENCE [LARGE SCALE GENOMIC DNA]</scope>
    <source>
        <strain evidence="23 24">NBRC 109044</strain>
    </source>
</reference>
<evidence type="ECO:0000256" key="21">
    <source>
        <dbReference type="ARBA" id="ARBA00053094"/>
    </source>
</evidence>
<comment type="subunit">
    <text evidence="3">Monomer.</text>
</comment>
<evidence type="ECO:0000256" key="20">
    <source>
        <dbReference type="ARBA" id="ARBA00049032"/>
    </source>
</evidence>
<comment type="function">
    <text evidence="21">Oxidized purine nucleoside triphosphate hydrolase which is a prominent sanitizer of the oxidized nucleotide pool. Catalyzes the hydrolysis of 2-oxo-dATP (2-hydroxy-dATP) into 2-oxo-dAMP. Also has a significant hydrolase activity toward 2-oxo-ATP, 8-oxo-dGTP and 8-oxo-dATP. Through the hydrolysis of oxidized purine nucleoside triphosphates, prevents their incorporation into DNA and the subsequent transversions A:T to C:G and G:C to T:A. Also catalyzes the hydrolysis of methylated purine nucleoside triphosphate preventing their integration into DNA. Through this antimutagenic activity protects cells from oxidative stress.</text>
</comment>
<dbReference type="AlphaFoldDB" id="A0A8T8WCA6"/>
<comment type="catalytic activity">
    <reaction evidence="20">
        <text>N(6)-methyl-dATP + H2O = N(6)-methyl-dAMP + diphosphate + H(+)</text>
        <dbReference type="Rhea" id="RHEA:67604"/>
        <dbReference type="ChEBI" id="CHEBI:15377"/>
        <dbReference type="ChEBI" id="CHEBI:15378"/>
        <dbReference type="ChEBI" id="CHEBI:33019"/>
        <dbReference type="ChEBI" id="CHEBI:169976"/>
        <dbReference type="ChEBI" id="CHEBI:172872"/>
    </reaction>
    <physiologicalReaction direction="left-to-right" evidence="20">
        <dbReference type="Rhea" id="RHEA:67605"/>
    </physiologicalReaction>
</comment>
<dbReference type="Proteomes" id="UP000826254">
    <property type="component" value="Chromosome"/>
</dbReference>
<protein>
    <recommendedName>
        <fullName evidence="12">Oxidized purine nucleoside triphosphate hydrolase</fullName>
        <ecNumber evidence="11">3.6.1.56</ecNumber>
    </recommendedName>
    <alternativeName>
        <fullName evidence="16">2-hydroxy-dATP diphosphatase</fullName>
    </alternativeName>
    <alternativeName>
        <fullName evidence="15">7,8-dihydro-8-oxoguanine triphosphatase</fullName>
    </alternativeName>
    <alternativeName>
        <fullName evidence="14">8-oxo-dGTPase</fullName>
    </alternativeName>
    <alternativeName>
        <fullName evidence="17">Methylated purine nucleoside triphosphate hydrolase</fullName>
    </alternativeName>
    <alternativeName>
        <fullName evidence="13">Nucleoside diphosphate-linked moiety X motif 1</fullName>
    </alternativeName>
</protein>
<dbReference type="GO" id="GO:0005737">
    <property type="term" value="C:cytoplasm"/>
    <property type="evidence" value="ECO:0007669"/>
    <property type="project" value="TreeGrafter"/>
</dbReference>
<evidence type="ECO:0000256" key="7">
    <source>
        <dbReference type="ARBA" id="ARBA00024448"/>
    </source>
</evidence>
<dbReference type="PANTHER" id="PTHR43758:SF2">
    <property type="entry name" value="OXIDIZED PURINE NUCLEOSIDE TRIPHOSPHATE HYDROLASE"/>
    <property type="match status" value="1"/>
</dbReference>
<dbReference type="GO" id="GO:0042262">
    <property type="term" value="P:DNA protection"/>
    <property type="evidence" value="ECO:0007669"/>
    <property type="project" value="InterPro"/>
</dbReference>
<evidence type="ECO:0000256" key="12">
    <source>
        <dbReference type="ARBA" id="ARBA00026218"/>
    </source>
</evidence>
<evidence type="ECO:0000256" key="16">
    <source>
        <dbReference type="ARBA" id="ARBA00031927"/>
    </source>
</evidence>
<dbReference type="InterPro" id="IPR000086">
    <property type="entry name" value="NUDIX_hydrolase_dom"/>
</dbReference>
<evidence type="ECO:0000256" key="9">
    <source>
        <dbReference type="ARBA" id="ARBA00024486"/>
    </source>
</evidence>
<dbReference type="PRINTS" id="PR01403">
    <property type="entry name" value="8OXTPHPHTASE"/>
</dbReference>
<comment type="catalytic activity">
    <reaction evidence="9">
        <text>8-oxo-dGTP + H2O = 8-oxo-dGMP + diphosphate + H(+)</text>
        <dbReference type="Rhea" id="RHEA:31575"/>
        <dbReference type="ChEBI" id="CHEBI:15377"/>
        <dbReference type="ChEBI" id="CHEBI:15378"/>
        <dbReference type="ChEBI" id="CHEBI:33019"/>
        <dbReference type="ChEBI" id="CHEBI:63224"/>
        <dbReference type="ChEBI" id="CHEBI:77896"/>
    </reaction>
    <physiologicalReaction direction="left-to-right" evidence="9">
        <dbReference type="Rhea" id="RHEA:31576"/>
    </physiologicalReaction>
</comment>
<gene>
    <name evidence="23" type="ORF">K6T50_14690</name>
</gene>
<dbReference type="GO" id="GO:0008413">
    <property type="term" value="F:8-oxo-7,8-dihydroguanosine triphosphate pyrophosphatase activity"/>
    <property type="evidence" value="ECO:0007669"/>
    <property type="project" value="InterPro"/>
</dbReference>
<keyword evidence="6" id="KW-0460">Magnesium</keyword>
<evidence type="ECO:0000256" key="10">
    <source>
        <dbReference type="ARBA" id="ARBA00024596"/>
    </source>
</evidence>
<evidence type="ECO:0000256" key="8">
    <source>
        <dbReference type="ARBA" id="ARBA00024459"/>
    </source>
</evidence>
<sequence>MRGATPAALTPAAAREALPEATLCHIVDGDRTLLIRKQRGVGAGKLVGPGGKLEGEETPRECVVREVREELGIRVSDPDRAGAFAYWADDWSAVVHVFRATAYDGTPTESEEAVPVWAPVDDLPTGEMWATDREWLPAVLDGDRFRGTFVYHAGEPRHVDVKTGVDAVAFGRP</sequence>
<evidence type="ECO:0000259" key="22">
    <source>
        <dbReference type="PROSITE" id="PS51462"/>
    </source>
</evidence>
<dbReference type="Pfam" id="PF00293">
    <property type="entry name" value="NUDIX"/>
    <property type="match status" value="1"/>
</dbReference>
<evidence type="ECO:0000256" key="18">
    <source>
        <dbReference type="ARBA" id="ARBA00048002"/>
    </source>
</evidence>
<dbReference type="InterPro" id="IPR015797">
    <property type="entry name" value="NUDIX_hydrolase-like_dom_sf"/>
</dbReference>
<comment type="similarity">
    <text evidence="2">Belongs to the Nudix hydrolase family.</text>
</comment>
<proteinExistence type="inferred from homology"/>
<dbReference type="GeneID" id="67179414"/>
<dbReference type="PROSITE" id="PS00893">
    <property type="entry name" value="NUDIX_BOX"/>
    <property type="match status" value="1"/>
</dbReference>
<dbReference type="EC" id="3.6.1.56" evidence="11"/>
<evidence type="ECO:0000256" key="15">
    <source>
        <dbReference type="ARBA" id="ARBA00030682"/>
    </source>
</evidence>
<dbReference type="GO" id="GO:0046872">
    <property type="term" value="F:metal ion binding"/>
    <property type="evidence" value="ECO:0007669"/>
    <property type="project" value="UniProtKB-KW"/>
</dbReference>
<evidence type="ECO:0000256" key="4">
    <source>
        <dbReference type="ARBA" id="ARBA00022723"/>
    </source>
</evidence>
<comment type="cofactor">
    <cofactor evidence="1">
        <name>Mg(2+)</name>
        <dbReference type="ChEBI" id="CHEBI:18420"/>
    </cofactor>
</comment>
<dbReference type="Gene3D" id="3.90.79.10">
    <property type="entry name" value="Nucleoside Triphosphate Pyrophosphohydrolase"/>
    <property type="match status" value="1"/>
</dbReference>
<evidence type="ECO:0000256" key="3">
    <source>
        <dbReference type="ARBA" id="ARBA00011245"/>
    </source>
</evidence>
<dbReference type="CDD" id="cd03427">
    <property type="entry name" value="NUDIX_MTH1_Nudt1"/>
    <property type="match status" value="1"/>
</dbReference>